<dbReference type="Pfam" id="PF03714">
    <property type="entry name" value="PUD"/>
    <property type="match status" value="2"/>
</dbReference>
<keyword evidence="2" id="KW-0732">Signal</keyword>
<keyword evidence="3" id="KW-0378">Hydrolase</keyword>
<dbReference type="InterPro" id="IPR013784">
    <property type="entry name" value="Carb-bd-like_fold"/>
</dbReference>
<keyword evidence="6" id="KW-1133">Transmembrane helix</keyword>
<dbReference type="InterPro" id="IPR006047">
    <property type="entry name" value="GH13_cat_dom"/>
</dbReference>
<dbReference type="RefSeq" id="WP_013490358.1">
    <property type="nucleotide sequence ID" value="NC_014829.1"/>
</dbReference>
<name>E6TTZ6_EVAC2</name>
<dbReference type="Proteomes" id="UP000001401">
    <property type="component" value="Chromosome"/>
</dbReference>
<dbReference type="InterPro" id="IPR045857">
    <property type="entry name" value="O16G_dom_2"/>
</dbReference>
<dbReference type="Gene3D" id="2.60.40.1180">
    <property type="entry name" value="Golgi alpha-mannosidase II"/>
    <property type="match status" value="1"/>
</dbReference>
<dbReference type="PANTHER" id="PTHR10357">
    <property type="entry name" value="ALPHA-AMYLASE FAMILY MEMBER"/>
    <property type="match status" value="1"/>
</dbReference>
<dbReference type="InterPro" id="IPR017853">
    <property type="entry name" value="GH"/>
</dbReference>
<proteinExistence type="inferred from homology"/>
<dbReference type="NCBIfam" id="TIGR01167">
    <property type="entry name" value="LPXTG_anchor"/>
    <property type="match status" value="1"/>
</dbReference>
<dbReference type="SUPFAM" id="SSF49452">
    <property type="entry name" value="Starch-binding domain-like"/>
    <property type="match status" value="2"/>
</dbReference>
<evidence type="ECO:0000313" key="9">
    <source>
        <dbReference type="Proteomes" id="UP000001401"/>
    </source>
</evidence>
<evidence type="ECO:0000256" key="2">
    <source>
        <dbReference type="ARBA" id="ARBA00022729"/>
    </source>
</evidence>
<feature type="region of interest" description="Disordered" evidence="5">
    <location>
        <begin position="867"/>
        <end position="943"/>
    </location>
</feature>
<evidence type="ECO:0000256" key="1">
    <source>
        <dbReference type="ARBA" id="ARBA00008061"/>
    </source>
</evidence>
<reference evidence="8 9" key="1">
    <citation type="submission" date="2010-12" db="EMBL/GenBank/DDBJ databases">
        <title>Complete sequence of Bacillus cellulosilyticus DSM 2522.</title>
        <authorList>
            <consortium name="US DOE Joint Genome Institute"/>
            <person name="Lucas S."/>
            <person name="Copeland A."/>
            <person name="Lapidus A."/>
            <person name="Cheng J.-F."/>
            <person name="Bruce D."/>
            <person name="Goodwin L."/>
            <person name="Pitluck S."/>
            <person name="Chertkov O."/>
            <person name="Detter J.C."/>
            <person name="Han C."/>
            <person name="Tapia R."/>
            <person name="Land M."/>
            <person name="Hauser L."/>
            <person name="Jeffries C."/>
            <person name="Kyrpides N."/>
            <person name="Ivanova N."/>
            <person name="Mikhailova N."/>
            <person name="Brumm P."/>
            <person name="Mead D."/>
            <person name="Woyke T."/>
        </authorList>
    </citation>
    <scope>NUCLEOTIDE SEQUENCE [LARGE SCALE GENOMIC DNA]</scope>
    <source>
        <strain evidence="9">ATCC 21833 / DSM 2522 / FERM P-1141 / JCM 9156 / N-4</strain>
    </source>
</reference>
<evidence type="ECO:0000259" key="7">
    <source>
        <dbReference type="SMART" id="SM00642"/>
    </source>
</evidence>
<dbReference type="CDD" id="cd10315">
    <property type="entry name" value="CBM41_pullulanase"/>
    <property type="match status" value="2"/>
</dbReference>
<dbReference type="HOGENOM" id="CLU_303423_0_0_9"/>
<evidence type="ECO:0000256" key="6">
    <source>
        <dbReference type="SAM" id="Phobius"/>
    </source>
</evidence>
<dbReference type="PANTHER" id="PTHR10357:SF209">
    <property type="entry name" value="PERIPLASMIC ALPHA-AMYLASE"/>
    <property type="match status" value="1"/>
</dbReference>
<dbReference type="InterPro" id="IPR013780">
    <property type="entry name" value="Glyco_hydro_b"/>
</dbReference>
<dbReference type="SMART" id="SM00642">
    <property type="entry name" value="Aamy"/>
    <property type="match status" value="1"/>
</dbReference>
<feature type="compositionally biased region" description="Basic and acidic residues" evidence="5">
    <location>
        <begin position="910"/>
        <end position="943"/>
    </location>
</feature>
<dbReference type="GO" id="GO:0030246">
    <property type="term" value="F:carbohydrate binding"/>
    <property type="evidence" value="ECO:0007669"/>
    <property type="project" value="InterPro"/>
</dbReference>
<dbReference type="eggNOG" id="COG0366">
    <property type="taxonomic scope" value="Bacteria"/>
</dbReference>
<dbReference type="EMBL" id="CP002394">
    <property type="protein sequence ID" value="ADU32027.1"/>
    <property type="molecule type" value="Genomic_DNA"/>
</dbReference>
<dbReference type="InterPro" id="IPR005323">
    <property type="entry name" value="CBM41_pullulanase"/>
</dbReference>
<evidence type="ECO:0000313" key="8">
    <source>
        <dbReference type="EMBL" id="ADU32027.1"/>
    </source>
</evidence>
<protein>
    <submittedName>
        <fullName evidence="8">LPXTG-motif cell wall anchor domain protein</fullName>
    </submittedName>
</protein>
<evidence type="ECO:0000256" key="3">
    <source>
        <dbReference type="ARBA" id="ARBA00022801"/>
    </source>
</evidence>
<keyword evidence="4" id="KW-0326">Glycosidase</keyword>
<evidence type="ECO:0000256" key="5">
    <source>
        <dbReference type="SAM" id="MobiDB-lite"/>
    </source>
</evidence>
<sequence>MLKRKNNRYLAISMIIIMLFTLIPKFSPTPFVNAEEHEGQSDIPENHIRVHFESGELEIANIRLWIYGDAATWSEELDSWPNGMAFPEGQATDYGPYVDIELIEDPELLEMIVLYEDTELLDSSLKIDIISENMDEVWISRDGDISLYEPVELEENHIRVHYYSEDGSYEPWGLWLWGDVLEMSEDRGGWPIGAQPFSNDQVGKHGAYTDVEYREDGTHIRFLFVNMETTEQFGDFTFEDLENHDQIFINGRNNHIYTNPYYIDEEEEEIEYKDGEYDITVSGEVSSSLNYNENAVLSVDIENNDDVGINEIFIDLTELGGSNKKQVVSFNNRISISVRYDIEPGEKTIPITVVDEDNGTYHTTTTVQVEPRPEKNGDFDWDEAIIYFMLTDRFYDGDPSNNDPYGIGYENYDNIRGTYQGGDFKGITKNLDYLEDLGINTIWITPIVENIGHDLGSVDTPEGSPGAFFGYHGYWAKNFEELNPHLGTLEDFHELIDSAAERNMKIMVDVVLNHPGYGLKMEDALPEDERPIGYPTDADRERFEGMIRERPGSNDLTMELSYLPDFITEDPSVSETLIDWQTSWIDRATTENGNTISYYRVDTVKHVDDATWQQFKTELTLLKPDFKLIGESWGAGQNNDHGYLNTGTMDSLLDFEFKGSARRFAQGQLESVNQDLIERNAIIDNTATLGQFLGSHDEDGFLSHLVDGNEGMLKIAAALQITAKGQPVIYYGEELGQSGANNWPQYDNRYDLDWDSVEDNHILEHYQKLLSFRNDHSLIFARGDRSQIAGSDEEEFLVFDRSFEGESVFVGLNVSEEVQEVTLEVESGATVTDSYSGVTYEADGTEVTVSIPAMADGGTVLLTVANEEQDLPEDPQDEDKDEEKDPNGEEPIQDEDEEQPREQEDTDSEEDKKSEDSDSEVVKDDSDSKLDEESGEKAGEKLPDTATNTYTVMLMGLVLLLLGGATLFVIRKKSVKEQSEL</sequence>
<dbReference type="OrthoDB" id="9761875at2"/>
<keyword evidence="6" id="KW-0812">Transmembrane</keyword>
<dbReference type="STRING" id="649639.Bcell_3787"/>
<organism evidence="8 9">
    <name type="scientific">Evansella cellulosilytica (strain ATCC 21833 / DSM 2522 / FERM P-1141 / JCM 9156 / N-4)</name>
    <name type="common">Bacillus cellulosilyticus</name>
    <dbReference type="NCBI Taxonomy" id="649639"/>
    <lineage>
        <taxon>Bacteria</taxon>
        <taxon>Bacillati</taxon>
        <taxon>Bacillota</taxon>
        <taxon>Bacilli</taxon>
        <taxon>Bacillales</taxon>
        <taxon>Bacillaceae</taxon>
        <taxon>Evansella</taxon>
    </lineage>
</organism>
<dbReference type="Gene3D" id="2.60.40.1110">
    <property type="match status" value="2"/>
</dbReference>
<dbReference type="AlphaFoldDB" id="E6TTZ6"/>
<dbReference type="SUPFAM" id="SSF51011">
    <property type="entry name" value="Glycosyl hydrolase domain"/>
    <property type="match status" value="1"/>
</dbReference>
<feature type="compositionally biased region" description="Acidic residues" evidence="5">
    <location>
        <begin position="867"/>
        <end position="884"/>
    </location>
</feature>
<feature type="compositionally biased region" description="Acidic residues" evidence="5">
    <location>
        <begin position="891"/>
        <end position="909"/>
    </location>
</feature>
<comment type="similarity">
    <text evidence="1">Belongs to the glycosyl hydrolase 13 family.</text>
</comment>
<keyword evidence="6" id="KW-0472">Membrane</keyword>
<dbReference type="Gene3D" id="3.20.20.80">
    <property type="entry name" value="Glycosidases"/>
    <property type="match status" value="1"/>
</dbReference>
<dbReference type="Pfam" id="PF00128">
    <property type="entry name" value="Alpha-amylase"/>
    <property type="match status" value="1"/>
</dbReference>
<dbReference type="Gene3D" id="3.90.400.10">
    <property type="entry name" value="Oligo-1,6-glucosidase, Domain 2"/>
    <property type="match status" value="1"/>
</dbReference>
<dbReference type="KEGG" id="bco:Bcell_3787"/>
<gene>
    <name evidence="8" type="ordered locus">Bcell_3787</name>
</gene>
<dbReference type="GO" id="GO:0005975">
    <property type="term" value="P:carbohydrate metabolic process"/>
    <property type="evidence" value="ECO:0007669"/>
    <property type="project" value="InterPro"/>
</dbReference>
<keyword evidence="9" id="KW-1185">Reference proteome</keyword>
<dbReference type="SUPFAM" id="SSF51445">
    <property type="entry name" value="(Trans)glycosidases"/>
    <property type="match status" value="1"/>
</dbReference>
<feature type="domain" description="Glycosyl hydrolase family 13 catalytic" evidence="7">
    <location>
        <begin position="388"/>
        <end position="773"/>
    </location>
</feature>
<evidence type="ECO:0000256" key="4">
    <source>
        <dbReference type="ARBA" id="ARBA00023295"/>
    </source>
</evidence>
<dbReference type="GO" id="GO:0016798">
    <property type="term" value="F:hydrolase activity, acting on glycosyl bonds"/>
    <property type="evidence" value="ECO:0007669"/>
    <property type="project" value="UniProtKB-KW"/>
</dbReference>
<feature type="transmembrane region" description="Helical" evidence="6">
    <location>
        <begin position="950"/>
        <end position="970"/>
    </location>
</feature>
<accession>E6TTZ6</accession>